<accession>A0AAW0GNV8</accession>
<dbReference type="Proteomes" id="UP001385951">
    <property type="component" value="Unassembled WGS sequence"/>
</dbReference>
<feature type="compositionally biased region" description="Basic residues" evidence="1">
    <location>
        <begin position="59"/>
        <end position="72"/>
    </location>
</feature>
<reference evidence="2 3" key="1">
    <citation type="submission" date="2022-09" db="EMBL/GenBank/DDBJ databases">
        <authorList>
            <person name="Palmer J.M."/>
        </authorList>
    </citation>
    <scope>NUCLEOTIDE SEQUENCE [LARGE SCALE GENOMIC DNA]</scope>
    <source>
        <strain evidence="2 3">DSM 7382</strain>
    </source>
</reference>
<dbReference type="PANTHER" id="PTHR34689:SF1">
    <property type="entry name" value="NUCLEIC ACID-BINDING PROTEIN"/>
    <property type="match status" value="1"/>
</dbReference>
<sequence length="307" mass="36801">MSSRANERDSTRRHRSRSASREHSHRHDRDRHRSRSRDRRDRDRDVDNRKRDKHDDHRHSRSRSPVRRRSRSRSADRKDRRRDRSRDHHKRRSRSRSASASSSSSDESDHKKHRRKKDKKRKRSRSRDRKERKKEKKEKKKKKSGAVSHQWGKYGLINETDLYNKESEFRAWLVEERVINPETITKDQTKKEFAKFVEDYNTATLPHEKFYSMESYEKRMTALRAGEYLPPTDDLSGSAYDPMADLRALQSASSSKRKKEDETFMNREQLMELRKVQAERVEAGKMKLLGMDIKQNMGVRMDGSSFE</sequence>
<protein>
    <submittedName>
        <fullName evidence="2">Uncharacterized protein</fullName>
    </submittedName>
</protein>
<feature type="compositionally biased region" description="Basic residues" evidence="1">
    <location>
        <begin position="28"/>
        <end position="37"/>
    </location>
</feature>
<feature type="compositionally biased region" description="Basic and acidic residues" evidence="1">
    <location>
        <begin position="38"/>
        <end position="58"/>
    </location>
</feature>
<feature type="compositionally biased region" description="Basic residues" evidence="1">
    <location>
        <begin position="111"/>
        <end position="144"/>
    </location>
</feature>
<gene>
    <name evidence="2" type="ORF">QCA50_005328</name>
</gene>
<dbReference type="AlphaFoldDB" id="A0AAW0GNV8"/>
<feature type="compositionally biased region" description="Low complexity" evidence="1">
    <location>
        <begin position="96"/>
        <end position="105"/>
    </location>
</feature>
<dbReference type="EMBL" id="JASBNA010000005">
    <property type="protein sequence ID" value="KAK7691923.1"/>
    <property type="molecule type" value="Genomic_DNA"/>
</dbReference>
<evidence type="ECO:0000313" key="3">
    <source>
        <dbReference type="Proteomes" id="UP001385951"/>
    </source>
</evidence>
<feature type="region of interest" description="Disordered" evidence="1">
    <location>
        <begin position="1"/>
        <end position="154"/>
    </location>
</feature>
<name>A0AAW0GNV8_9APHY</name>
<proteinExistence type="predicted"/>
<organism evidence="2 3">
    <name type="scientific">Cerrena zonata</name>
    <dbReference type="NCBI Taxonomy" id="2478898"/>
    <lineage>
        <taxon>Eukaryota</taxon>
        <taxon>Fungi</taxon>
        <taxon>Dikarya</taxon>
        <taxon>Basidiomycota</taxon>
        <taxon>Agaricomycotina</taxon>
        <taxon>Agaricomycetes</taxon>
        <taxon>Polyporales</taxon>
        <taxon>Cerrenaceae</taxon>
        <taxon>Cerrena</taxon>
    </lineage>
</organism>
<evidence type="ECO:0000256" key="1">
    <source>
        <dbReference type="SAM" id="MobiDB-lite"/>
    </source>
</evidence>
<keyword evidence="3" id="KW-1185">Reference proteome</keyword>
<evidence type="ECO:0000313" key="2">
    <source>
        <dbReference type="EMBL" id="KAK7691923.1"/>
    </source>
</evidence>
<feature type="compositionally biased region" description="Basic and acidic residues" evidence="1">
    <location>
        <begin position="1"/>
        <end position="10"/>
    </location>
</feature>
<feature type="compositionally biased region" description="Basic and acidic residues" evidence="1">
    <location>
        <begin position="73"/>
        <end position="86"/>
    </location>
</feature>
<comment type="caution">
    <text evidence="2">The sequence shown here is derived from an EMBL/GenBank/DDBJ whole genome shotgun (WGS) entry which is preliminary data.</text>
</comment>
<dbReference type="PANTHER" id="PTHR34689">
    <property type="entry name" value="NUCLEIC ACID-BINDING PROTEIN"/>
    <property type="match status" value="1"/>
</dbReference>